<comment type="caution">
    <text evidence="12">The sequence shown here is derived from an EMBL/GenBank/DDBJ whole genome shotgun (WGS) entry which is preliminary data.</text>
</comment>
<dbReference type="PROSITE" id="PS50920">
    <property type="entry name" value="SOLCAR"/>
    <property type="match status" value="3"/>
</dbReference>
<dbReference type="PANTHER" id="PTHR45788:SF4">
    <property type="entry name" value="TRICARBOXYLATE TRANSPORT PROTEIN, MITOCHONDRIAL"/>
    <property type="match status" value="1"/>
</dbReference>
<evidence type="ECO:0000256" key="1">
    <source>
        <dbReference type="ARBA" id="ARBA00004448"/>
    </source>
</evidence>
<dbReference type="InterPro" id="IPR023395">
    <property type="entry name" value="MCP_dom_sf"/>
</dbReference>
<evidence type="ECO:0000313" key="12">
    <source>
        <dbReference type="EMBL" id="KAK7204043.1"/>
    </source>
</evidence>
<dbReference type="RefSeq" id="XP_064767076.1">
    <property type="nucleotide sequence ID" value="XM_064911162.1"/>
</dbReference>
<evidence type="ECO:0000256" key="6">
    <source>
        <dbReference type="ARBA" id="ARBA00022792"/>
    </source>
</evidence>
<keyword evidence="3 11" id="KW-0813">Transport</keyword>
<dbReference type="SUPFAM" id="SSF103506">
    <property type="entry name" value="Mitochondrial carrier"/>
    <property type="match status" value="1"/>
</dbReference>
<accession>A0ABR1F4I1</accession>
<evidence type="ECO:0000313" key="13">
    <source>
        <dbReference type="Proteomes" id="UP001498771"/>
    </source>
</evidence>
<evidence type="ECO:0000256" key="9">
    <source>
        <dbReference type="ARBA" id="ARBA00023136"/>
    </source>
</evidence>
<keyword evidence="13" id="KW-1185">Reference proteome</keyword>
<organism evidence="12 13">
    <name type="scientific">Myxozyma melibiosi</name>
    <dbReference type="NCBI Taxonomy" id="54550"/>
    <lineage>
        <taxon>Eukaryota</taxon>
        <taxon>Fungi</taxon>
        <taxon>Dikarya</taxon>
        <taxon>Ascomycota</taxon>
        <taxon>Saccharomycotina</taxon>
        <taxon>Lipomycetes</taxon>
        <taxon>Lipomycetales</taxon>
        <taxon>Lipomycetaceae</taxon>
        <taxon>Myxozyma</taxon>
    </lineage>
</organism>
<evidence type="ECO:0000256" key="11">
    <source>
        <dbReference type="RuleBase" id="RU000488"/>
    </source>
</evidence>
<evidence type="ECO:0000256" key="2">
    <source>
        <dbReference type="ARBA" id="ARBA00006375"/>
    </source>
</evidence>
<evidence type="ECO:0000256" key="3">
    <source>
        <dbReference type="ARBA" id="ARBA00022448"/>
    </source>
</evidence>
<evidence type="ECO:0000256" key="4">
    <source>
        <dbReference type="ARBA" id="ARBA00022692"/>
    </source>
</evidence>
<evidence type="ECO:0000256" key="10">
    <source>
        <dbReference type="PROSITE-ProRule" id="PRU00282"/>
    </source>
</evidence>
<evidence type="ECO:0000256" key="7">
    <source>
        <dbReference type="ARBA" id="ARBA00022989"/>
    </source>
</evidence>
<keyword evidence="8" id="KW-0496">Mitochondrion</keyword>
<evidence type="ECO:0000256" key="5">
    <source>
        <dbReference type="ARBA" id="ARBA00022737"/>
    </source>
</evidence>
<dbReference type="EMBL" id="JBBJBU010000009">
    <property type="protein sequence ID" value="KAK7204043.1"/>
    <property type="molecule type" value="Genomic_DNA"/>
</dbReference>
<dbReference type="InterPro" id="IPR002067">
    <property type="entry name" value="MCP"/>
</dbReference>
<sequence length="299" mass="31968">MSSSESSSGSAPVRPAPWKSLVAGGVAGGVEAAITYPFEFAKTRLQLVDKSQVGSRNPLTLVIRVAKKDGISTIYTGCSTMVIGCTAKAAVRFLGFDSIKKLLADEDGKLSGSRGVLAGFGAGILESVFALTPFETIKTALIDDAQRAKPRYRGFLHGSYMIIKEGGVGEVYKGLVPVTLRQSSNAAVRMGSYSFLKQKVQALDGGDPNKPLSGAKTFLVGAIAGVITVYTTMPFDTLKTRMQSLESKKEYRSTLHCAQRLVKEEGVLTFWKGTTPRLGRLVLSGGIIFTIYEQIIAVL</sequence>
<dbReference type="GeneID" id="90036674"/>
<comment type="similarity">
    <text evidence="2 11">Belongs to the mitochondrial carrier (TC 2.A.29) family.</text>
</comment>
<gene>
    <name evidence="12" type="ORF">BZA70DRAFT_268457</name>
</gene>
<dbReference type="Gene3D" id="1.50.40.10">
    <property type="entry name" value="Mitochondrial carrier domain"/>
    <property type="match status" value="1"/>
</dbReference>
<keyword evidence="5" id="KW-0677">Repeat</keyword>
<dbReference type="Pfam" id="PF00153">
    <property type="entry name" value="Mito_carr"/>
    <property type="match status" value="3"/>
</dbReference>
<dbReference type="InterPro" id="IPR049563">
    <property type="entry name" value="TXTP-like"/>
</dbReference>
<keyword evidence="6" id="KW-0999">Mitochondrion inner membrane</keyword>
<protein>
    <submittedName>
        <fullName evidence="12">Mitochondrial carrier domain-containing protein</fullName>
    </submittedName>
</protein>
<dbReference type="InterPro" id="IPR018108">
    <property type="entry name" value="MCP_transmembrane"/>
</dbReference>
<keyword evidence="4 10" id="KW-0812">Transmembrane</keyword>
<feature type="repeat" description="Solcar" evidence="10">
    <location>
        <begin position="212"/>
        <end position="298"/>
    </location>
</feature>
<name>A0ABR1F4I1_9ASCO</name>
<evidence type="ECO:0000256" key="8">
    <source>
        <dbReference type="ARBA" id="ARBA00023128"/>
    </source>
</evidence>
<keyword evidence="9 10" id="KW-0472">Membrane</keyword>
<keyword evidence="7" id="KW-1133">Transmembrane helix</keyword>
<dbReference type="PANTHER" id="PTHR45788">
    <property type="entry name" value="SUCCINATE/FUMARATE MITOCHONDRIAL TRANSPORTER-RELATED"/>
    <property type="match status" value="1"/>
</dbReference>
<feature type="repeat" description="Solcar" evidence="10">
    <location>
        <begin position="113"/>
        <end position="199"/>
    </location>
</feature>
<comment type="subcellular location">
    <subcellularLocation>
        <location evidence="1">Mitochondrion inner membrane</location>
        <topology evidence="1">Multi-pass membrane protein</topology>
    </subcellularLocation>
</comment>
<dbReference type="PRINTS" id="PR00926">
    <property type="entry name" value="MITOCARRIER"/>
</dbReference>
<proteinExistence type="inferred from homology"/>
<dbReference type="Proteomes" id="UP001498771">
    <property type="component" value="Unassembled WGS sequence"/>
</dbReference>
<reference evidence="12 13" key="1">
    <citation type="submission" date="2024-03" db="EMBL/GenBank/DDBJ databases">
        <title>Genome-scale model development and genomic sequencing of the oleaginous clade Lipomyces.</title>
        <authorList>
            <consortium name="Lawrence Berkeley National Laboratory"/>
            <person name="Czajka J.J."/>
            <person name="Han Y."/>
            <person name="Kim J."/>
            <person name="Mondo S.J."/>
            <person name="Hofstad B.A."/>
            <person name="Robles A."/>
            <person name="Haridas S."/>
            <person name="Riley R."/>
            <person name="LaButti K."/>
            <person name="Pangilinan J."/>
            <person name="Andreopoulos W."/>
            <person name="Lipzen A."/>
            <person name="Yan J."/>
            <person name="Wang M."/>
            <person name="Ng V."/>
            <person name="Grigoriev I.V."/>
            <person name="Spatafora J.W."/>
            <person name="Magnuson J.K."/>
            <person name="Baker S.E."/>
            <person name="Pomraning K.R."/>
        </authorList>
    </citation>
    <scope>NUCLEOTIDE SEQUENCE [LARGE SCALE GENOMIC DNA]</scope>
    <source>
        <strain evidence="12 13">Phaff 52-87</strain>
    </source>
</reference>
<feature type="repeat" description="Solcar" evidence="10">
    <location>
        <begin position="15"/>
        <end position="102"/>
    </location>
</feature>